<keyword evidence="4" id="KW-1185">Reference proteome</keyword>
<feature type="transmembrane region" description="Helical" evidence="1">
    <location>
        <begin position="121"/>
        <end position="141"/>
    </location>
</feature>
<comment type="caution">
    <text evidence="3">The sequence shown here is derived from an EMBL/GenBank/DDBJ whole genome shotgun (WGS) entry which is preliminary data.</text>
</comment>
<dbReference type="InterPro" id="IPR052710">
    <property type="entry name" value="CAAX_protease"/>
</dbReference>
<dbReference type="PANTHER" id="PTHR36435">
    <property type="entry name" value="SLR1288 PROTEIN"/>
    <property type="match status" value="1"/>
</dbReference>
<sequence>MGKRYIYILITYILMQLSSLPVAVIIKESTISQDYYRMISIGWTIFSFLAALVIILVLLKPEKDLRKHPDAASPFMVFVWAIIGLMMAYAGQTIVSLFQIFVLGIEPGSENTQGIVQMARVAPIFIIVVAIIGPILEEIVFRKIIFGEIYKRTNFFIAAMVSGLIFAIVHQDYQNTLVYLAIATVFAFVYVMSKRIIVPIIAHSTMNAIVVIAQLNVDPEELERQLEQLRQLTEKVQMILFGG</sequence>
<proteinExistence type="predicted"/>
<keyword evidence="1" id="KW-1133">Transmembrane helix</keyword>
<keyword evidence="1" id="KW-0472">Membrane</keyword>
<protein>
    <recommendedName>
        <fullName evidence="2">CAAX prenyl protease 2/Lysostaphin resistance protein A-like domain-containing protein</fullName>
    </recommendedName>
</protein>
<feature type="transmembrane region" description="Helical" evidence="1">
    <location>
        <begin position="71"/>
        <end position="101"/>
    </location>
</feature>
<organism evidence="3 4">
    <name type="scientific">Paraliobacillus ryukyuensis</name>
    <dbReference type="NCBI Taxonomy" id="200904"/>
    <lineage>
        <taxon>Bacteria</taxon>
        <taxon>Bacillati</taxon>
        <taxon>Bacillota</taxon>
        <taxon>Bacilli</taxon>
        <taxon>Bacillales</taxon>
        <taxon>Bacillaceae</taxon>
        <taxon>Paraliobacillus</taxon>
    </lineage>
</organism>
<feature type="domain" description="CAAX prenyl protease 2/Lysostaphin resistance protein A-like" evidence="2">
    <location>
        <begin position="123"/>
        <end position="209"/>
    </location>
</feature>
<dbReference type="PANTHER" id="PTHR36435:SF6">
    <property type="entry name" value="ABORTIVE INFECTION PROTEIN"/>
    <property type="match status" value="1"/>
</dbReference>
<dbReference type="STRING" id="200904.GCA_900168775_02182"/>
<evidence type="ECO:0000256" key="1">
    <source>
        <dbReference type="SAM" id="Phobius"/>
    </source>
</evidence>
<dbReference type="AlphaFoldDB" id="A0A366DMK0"/>
<feature type="transmembrane region" description="Helical" evidence="1">
    <location>
        <begin position="38"/>
        <end position="59"/>
    </location>
</feature>
<dbReference type="Proteomes" id="UP000252254">
    <property type="component" value="Unassembled WGS sequence"/>
</dbReference>
<dbReference type="GO" id="GO:0004175">
    <property type="term" value="F:endopeptidase activity"/>
    <property type="evidence" value="ECO:0007669"/>
    <property type="project" value="UniProtKB-ARBA"/>
</dbReference>
<evidence type="ECO:0000313" key="3">
    <source>
        <dbReference type="EMBL" id="RBO91291.1"/>
    </source>
</evidence>
<name>A0A366DMK0_9BACI</name>
<dbReference type="InterPro" id="IPR003675">
    <property type="entry name" value="Rce1/LyrA-like_dom"/>
</dbReference>
<dbReference type="RefSeq" id="WP_113870187.1">
    <property type="nucleotide sequence ID" value="NZ_BAABQN010000020.1"/>
</dbReference>
<dbReference type="OrthoDB" id="2194912at2"/>
<feature type="transmembrane region" description="Helical" evidence="1">
    <location>
        <begin position="153"/>
        <end position="170"/>
    </location>
</feature>
<gene>
    <name evidence="3" type="ORF">DES48_11916</name>
</gene>
<dbReference type="EMBL" id="QNRI01000019">
    <property type="protein sequence ID" value="RBO91291.1"/>
    <property type="molecule type" value="Genomic_DNA"/>
</dbReference>
<reference evidence="3 4" key="1">
    <citation type="submission" date="2018-06" db="EMBL/GenBank/DDBJ databases">
        <title>Genomic Encyclopedia of Type Strains, Phase IV (KMG-IV): sequencing the most valuable type-strain genomes for metagenomic binning, comparative biology and taxonomic classification.</title>
        <authorList>
            <person name="Goeker M."/>
        </authorList>
    </citation>
    <scope>NUCLEOTIDE SEQUENCE [LARGE SCALE GENOMIC DNA]</scope>
    <source>
        <strain evidence="3 4">DSM 15140</strain>
    </source>
</reference>
<dbReference type="GO" id="GO:0080120">
    <property type="term" value="P:CAAX-box protein maturation"/>
    <property type="evidence" value="ECO:0007669"/>
    <property type="project" value="UniProtKB-ARBA"/>
</dbReference>
<evidence type="ECO:0000259" key="2">
    <source>
        <dbReference type="Pfam" id="PF02517"/>
    </source>
</evidence>
<accession>A0A366DMK0</accession>
<keyword evidence="1" id="KW-0812">Transmembrane</keyword>
<evidence type="ECO:0000313" key="4">
    <source>
        <dbReference type="Proteomes" id="UP000252254"/>
    </source>
</evidence>
<feature type="transmembrane region" description="Helical" evidence="1">
    <location>
        <begin position="176"/>
        <end position="193"/>
    </location>
</feature>
<dbReference type="Pfam" id="PF02517">
    <property type="entry name" value="Rce1-like"/>
    <property type="match status" value="1"/>
</dbReference>
<feature type="transmembrane region" description="Helical" evidence="1">
    <location>
        <begin position="5"/>
        <end position="26"/>
    </location>
</feature>